<dbReference type="InterPro" id="IPR009014">
    <property type="entry name" value="Transketo_C/PFOR_II"/>
</dbReference>
<dbReference type="Gene3D" id="3.40.50.970">
    <property type="match status" value="1"/>
</dbReference>
<dbReference type="InterPro" id="IPR029061">
    <property type="entry name" value="THDP-binding"/>
</dbReference>
<dbReference type="InterPro" id="IPR033248">
    <property type="entry name" value="Transketolase_C"/>
</dbReference>
<evidence type="ECO:0000256" key="3">
    <source>
        <dbReference type="ARBA" id="ARBA00023052"/>
    </source>
</evidence>
<protein>
    <submittedName>
        <fullName evidence="5">Transketolase</fullName>
    </submittedName>
</protein>
<organism evidence="5 6">
    <name type="scientific">Thermoanaerobacterium thermosaccharolyticum</name>
    <name type="common">Clostridium thermosaccharolyticum</name>
    <dbReference type="NCBI Taxonomy" id="1517"/>
    <lineage>
        <taxon>Bacteria</taxon>
        <taxon>Bacillati</taxon>
        <taxon>Bacillota</taxon>
        <taxon>Clostridia</taxon>
        <taxon>Thermoanaerobacterales</taxon>
        <taxon>Thermoanaerobacteraceae</taxon>
        <taxon>Thermoanaerobacterium</taxon>
    </lineage>
</organism>
<dbReference type="AlphaFoldDB" id="A0A223HZV4"/>
<dbReference type="SUPFAM" id="SSF52518">
    <property type="entry name" value="Thiamin diphosphate-binding fold (THDP-binding)"/>
    <property type="match status" value="1"/>
</dbReference>
<comment type="similarity">
    <text evidence="2">Belongs to the transketolase family.</text>
</comment>
<reference evidence="5 6" key="1">
    <citation type="submission" date="2016-08" db="EMBL/GenBank/DDBJ databases">
        <title>A novel genetic cassette of butanologenic Thermoanaerobacterium thermosaccharolyticum that directly convert cellulose to butanol.</title>
        <authorList>
            <person name="Li T."/>
            <person name="He J."/>
        </authorList>
    </citation>
    <scope>NUCLEOTIDE SEQUENCE [LARGE SCALE GENOMIC DNA]</scope>
    <source>
        <strain evidence="5 6">TG57</strain>
    </source>
</reference>
<keyword evidence="3" id="KW-0786">Thiamine pyrophosphate</keyword>
<accession>A0A223HZV4</accession>
<sequence>MADKRRSTREAFIDALLEISKNHENIVTIAADSQSRYGEFPNLYKNRSLNVGIAEQSMVGIAAGLALSGKIPVVTAYANFLTFRAAEQIRVDIAGQNLNVKIVGTDAGFSSEWLGYTHVALEDVAAIRSIPNIVIIDPADYEETFAATKAMFDYNGPVYLRLRGKGREPRVYEKMENYKIGKGNILREGNNVAIICSGGAVYDSLSVANILKSENIEATVIDMASIRPLDKELILGLALKVNLIVTVEDHNVIGGLGSAVTELISENCNNVKLLRVGVKDRFGTAGTEELLKKNFMLDDVGIAYSISEFLKK</sequence>
<evidence type="ECO:0000259" key="4">
    <source>
        <dbReference type="SMART" id="SM00861"/>
    </source>
</evidence>
<feature type="domain" description="Transketolase-like pyrimidine-binding" evidence="4">
    <location>
        <begin position="6"/>
        <end position="170"/>
    </location>
</feature>
<evidence type="ECO:0000256" key="2">
    <source>
        <dbReference type="ARBA" id="ARBA00007131"/>
    </source>
</evidence>
<evidence type="ECO:0000313" key="5">
    <source>
        <dbReference type="EMBL" id="AST57917.1"/>
    </source>
</evidence>
<dbReference type="InterPro" id="IPR005475">
    <property type="entry name" value="Transketolase-like_Pyr-bd"/>
</dbReference>
<evidence type="ECO:0000256" key="1">
    <source>
        <dbReference type="ARBA" id="ARBA00001964"/>
    </source>
</evidence>
<name>A0A223HZV4_THETR</name>
<dbReference type="InterPro" id="IPR051157">
    <property type="entry name" value="PDH/Transketolase"/>
</dbReference>
<dbReference type="SUPFAM" id="SSF52922">
    <property type="entry name" value="TK C-terminal domain-like"/>
    <property type="match status" value="1"/>
</dbReference>
<dbReference type="PANTHER" id="PTHR43825:SF1">
    <property type="entry name" value="TRANSKETOLASE-LIKE PYRIMIDINE-BINDING DOMAIN-CONTAINING PROTEIN"/>
    <property type="match status" value="1"/>
</dbReference>
<dbReference type="EMBL" id="CP016893">
    <property type="protein sequence ID" value="AST57917.1"/>
    <property type="molecule type" value="Genomic_DNA"/>
</dbReference>
<dbReference type="CDD" id="cd07033">
    <property type="entry name" value="TPP_PYR_DXS_TK_like"/>
    <property type="match status" value="1"/>
</dbReference>
<dbReference type="FunFam" id="3.40.50.970:FF:000129">
    <property type="entry name" value="Transketolase"/>
    <property type="match status" value="1"/>
</dbReference>
<comment type="cofactor">
    <cofactor evidence="1">
        <name>thiamine diphosphate</name>
        <dbReference type="ChEBI" id="CHEBI:58937"/>
    </cofactor>
</comment>
<dbReference type="RefSeq" id="WP_094397436.1">
    <property type="nucleotide sequence ID" value="NZ_CP016893.1"/>
</dbReference>
<dbReference type="Pfam" id="PF02779">
    <property type="entry name" value="Transket_pyr"/>
    <property type="match status" value="1"/>
</dbReference>
<dbReference type="PANTHER" id="PTHR43825">
    <property type="entry name" value="PYRUVATE DEHYDROGENASE E1 COMPONENT"/>
    <property type="match status" value="1"/>
</dbReference>
<gene>
    <name evidence="5" type="ORF">Thert_01951</name>
</gene>
<evidence type="ECO:0000313" key="6">
    <source>
        <dbReference type="Proteomes" id="UP000214975"/>
    </source>
</evidence>
<dbReference type="Pfam" id="PF02780">
    <property type="entry name" value="Transketolase_C"/>
    <property type="match status" value="1"/>
</dbReference>
<dbReference type="SMART" id="SM00861">
    <property type="entry name" value="Transket_pyr"/>
    <property type="match status" value="1"/>
</dbReference>
<dbReference type="Proteomes" id="UP000214975">
    <property type="component" value="Chromosome"/>
</dbReference>
<proteinExistence type="inferred from homology"/>
<dbReference type="Gene3D" id="3.40.50.920">
    <property type="match status" value="1"/>
</dbReference>